<protein>
    <submittedName>
        <fullName evidence="2">Uncharacterized protein</fullName>
    </submittedName>
</protein>
<keyword evidence="3" id="KW-1185">Reference proteome</keyword>
<dbReference type="EMBL" id="LGRB01000020">
    <property type="protein sequence ID" value="OCT44288.1"/>
    <property type="molecule type" value="Genomic_DNA"/>
</dbReference>
<name>A0A1C1C741_9EURO</name>
<evidence type="ECO:0000313" key="3">
    <source>
        <dbReference type="Proteomes" id="UP000094526"/>
    </source>
</evidence>
<accession>A0A1C1C741</accession>
<feature type="region of interest" description="Disordered" evidence="1">
    <location>
        <begin position="1"/>
        <end position="32"/>
    </location>
</feature>
<feature type="region of interest" description="Disordered" evidence="1">
    <location>
        <begin position="151"/>
        <end position="175"/>
    </location>
</feature>
<organism evidence="2 3">
    <name type="scientific">Cladophialophora carrionii</name>
    <dbReference type="NCBI Taxonomy" id="86049"/>
    <lineage>
        <taxon>Eukaryota</taxon>
        <taxon>Fungi</taxon>
        <taxon>Dikarya</taxon>
        <taxon>Ascomycota</taxon>
        <taxon>Pezizomycotina</taxon>
        <taxon>Eurotiomycetes</taxon>
        <taxon>Chaetothyriomycetidae</taxon>
        <taxon>Chaetothyriales</taxon>
        <taxon>Herpotrichiellaceae</taxon>
        <taxon>Cladophialophora</taxon>
    </lineage>
</organism>
<proteinExistence type="predicted"/>
<feature type="region of interest" description="Disordered" evidence="1">
    <location>
        <begin position="48"/>
        <end position="88"/>
    </location>
</feature>
<evidence type="ECO:0000313" key="2">
    <source>
        <dbReference type="EMBL" id="OCT44288.1"/>
    </source>
</evidence>
<dbReference type="Proteomes" id="UP000094526">
    <property type="component" value="Unassembled WGS sequence"/>
</dbReference>
<sequence length="306" mass="34103">MFTRISGIRGGGASNGEAAGGTSRIADGRWPPDWTVGTIWEARTTFDGATDATPSTHERFSEPIPMPTTGFTTTEEESGWTGGDDAYPIMPPSDTSSSQVEEFAVPSSSTEPFQKGLPEYSVWESNSDASNSLIYNPASFLTSPESVYTSEGRSGWSRESITPYSTPTECQRSRLSPSTPIQAEQLHADTRQVAQPIWQYCSWVDPITNQRCRHREVLLVHLKQHEMAKHNLWRCRMPIPDYDEPCFLAFGQSSDLRAHQRAAHPDQFICKVIDPKTNKPCGTKFADLFRLGEHLRAFHDSEPNMG</sequence>
<dbReference type="VEuPathDB" id="FungiDB:CLCR_06138"/>
<reference evidence="3" key="1">
    <citation type="submission" date="2015-07" db="EMBL/GenBank/DDBJ databases">
        <authorList>
            <person name="Teixeira M.M."/>
            <person name="Souza R.C."/>
            <person name="Almeida L.G."/>
            <person name="Vicente V.A."/>
            <person name="de Hoog S."/>
            <person name="Bocca A.L."/>
            <person name="de Almeida S.R."/>
            <person name="Vasconcelos A.T."/>
            <person name="Felipe M.S."/>
        </authorList>
    </citation>
    <scope>NUCLEOTIDE SEQUENCE [LARGE SCALE GENOMIC DNA]</scope>
    <source>
        <strain evidence="3">KSF</strain>
    </source>
</reference>
<comment type="caution">
    <text evidence="2">The sequence shown here is derived from an EMBL/GenBank/DDBJ whole genome shotgun (WGS) entry which is preliminary data.</text>
</comment>
<dbReference type="AlphaFoldDB" id="A0A1C1C741"/>
<gene>
    <name evidence="2" type="ORF">CLCR_06138</name>
</gene>
<evidence type="ECO:0000256" key="1">
    <source>
        <dbReference type="SAM" id="MobiDB-lite"/>
    </source>
</evidence>